<keyword evidence="5" id="KW-1185">Reference proteome</keyword>
<dbReference type="Gene3D" id="3.30.559.10">
    <property type="entry name" value="Chloramphenicol acetyltransferase-like domain"/>
    <property type="match status" value="1"/>
</dbReference>
<proteinExistence type="predicted"/>
<dbReference type="GO" id="GO:0016746">
    <property type="term" value="F:acyltransferase activity"/>
    <property type="evidence" value="ECO:0007669"/>
    <property type="project" value="UniProtKB-KW"/>
</dbReference>
<dbReference type="InterPro" id="IPR023213">
    <property type="entry name" value="CAT-like_dom_sf"/>
</dbReference>
<evidence type="ECO:0000259" key="3">
    <source>
        <dbReference type="Pfam" id="PF16911"/>
    </source>
</evidence>
<dbReference type="EMBL" id="CM017327">
    <property type="protein sequence ID" value="KAE8098575.1"/>
    <property type="molecule type" value="Genomic_DNA"/>
</dbReference>
<keyword evidence="2" id="KW-0012">Acyltransferase</keyword>
<feature type="domain" description="Phthiocerol/phthiodiolone dimycocerosyl transferase C-terminal" evidence="3">
    <location>
        <begin position="251"/>
        <end position="323"/>
    </location>
</feature>
<name>A0A5N6RII5_9ROSI</name>
<keyword evidence="1" id="KW-0808">Transferase</keyword>
<protein>
    <recommendedName>
        <fullName evidence="3">Phthiocerol/phthiodiolone dimycocerosyl transferase C-terminal domain-containing protein</fullName>
    </recommendedName>
</protein>
<dbReference type="SUPFAM" id="SSF52777">
    <property type="entry name" value="CoA-dependent acyltransferases"/>
    <property type="match status" value="2"/>
</dbReference>
<dbReference type="Pfam" id="PF16911">
    <property type="entry name" value="PapA_C"/>
    <property type="match status" value="1"/>
</dbReference>
<evidence type="ECO:0000313" key="5">
    <source>
        <dbReference type="Proteomes" id="UP000327013"/>
    </source>
</evidence>
<dbReference type="PANTHER" id="PTHR34375">
    <property type="entry name" value="GATA ZINC FINGER PROTEIN-RELATED"/>
    <property type="match status" value="1"/>
</dbReference>
<gene>
    <name evidence="4" type="ORF">FH972_016628</name>
</gene>
<evidence type="ECO:0000256" key="1">
    <source>
        <dbReference type="ARBA" id="ARBA00022679"/>
    </source>
</evidence>
<organism evidence="4 5">
    <name type="scientific">Carpinus fangiana</name>
    <dbReference type="NCBI Taxonomy" id="176857"/>
    <lineage>
        <taxon>Eukaryota</taxon>
        <taxon>Viridiplantae</taxon>
        <taxon>Streptophyta</taxon>
        <taxon>Embryophyta</taxon>
        <taxon>Tracheophyta</taxon>
        <taxon>Spermatophyta</taxon>
        <taxon>Magnoliopsida</taxon>
        <taxon>eudicotyledons</taxon>
        <taxon>Gunneridae</taxon>
        <taxon>Pentapetalae</taxon>
        <taxon>rosids</taxon>
        <taxon>fabids</taxon>
        <taxon>Fagales</taxon>
        <taxon>Betulaceae</taxon>
        <taxon>Carpinus</taxon>
    </lineage>
</organism>
<dbReference type="PANTHER" id="PTHR34375:SF3">
    <property type="entry name" value="CONDENSATION DOMAIN-CONTAINING PROTEIN"/>
    <property type="match status" value="1"/>
</dbReference>
<dbReference type="InterPro" id="IPR031641">
    <property type="entry name" value="PapA_C"/>
</dbReference>
<dbReference type="Gene3D" id="3.30.559.30">
    <property type="entry name" value="Nonribosomal peptide synthetase, condensation domain"/>
    <property type="match status" value="1"/>
</dbReference>
<accession>A0A5N6RII5</accession>
<dbReference type="OrthoDB" id="439993at2759"/>
<reference evidence="4 5" key="1">
    <citation type="submission" date="2019-06" db="EMBL/GenBank/DDBJ databases">
        <title>A chromosomal-level reference genome of Carpinus fangiana (Coryloideae, Betulaceae).</title>
        <authorList>
            <person name="Yang X."/>
            <person name="Wang Z."/>
            <person name="Zhang L."/>
            <person name="Hao G."/>
            <person name="Liu J."/>
            <person name="Yang Y."/>
        </authorList>
    </citation>
    <scope>NUCLEOTIDE SEQUENCE [LARGE SCALE GENOMIC DNA]</scope>
    <source>
        <strain evidence="4">Cfa_2016G</strain>
        <tissue evidence="4">Leaf</tissue>
    </source>
</reference>
<evidence type="ECO:0000256" key="2">
    <source>
        <dbReference type="ARBA" id="ARBA00023315"/>
    </source>
</evidence>
<dbReference type="Proteomes" id="UP000327013">
    <property type="component" value="Chromosome 7"/>
</dbReference>
<sequence>MHYFDSFIKLMSISTSGVQIADNQLQSAESSTMATPKGRPVGGTEYGLWRASPGGTGIAVLALLVSKAPDISRLQNAIDKLQNFHPILKSRLIHSNTLSFNTSPAPFVQIKSHTLECLSSPENHSISPFHLVLEHELNQNTWCSNTADMLFFASIYALPNTKWVVVLRLHLSAFDRTTSASLLRELLVLMGEGEEGEETHKEMAMSLGIEDLIPRGKAKKSLWAHGVDMLSYSVGSLSLSNLKFQDPKSPRSSQVVRLQINQSETHRILAGCKSRGIKLSGALAAAGLIAAYASKRRADNQGKKYGVMTLVDCRSILDPPLSSHHFGFYHAAIPNTHVMKGGEKLWELAQKTYMAFANSKKCNKHFSDMADLNFLMLKAIENPGLTPASSLRASFMSVFEDPVVINDDHDQPATDHVGLEDYMWCASVHGVGPSIAIFDTIRDGRLDCACVYPAPLHSREQMQELVDTMKAILVDGGNHVQE</sequence>
<dbReference type="AlphaFoldDB" id="A0A5N6RII5"/>
<evidence type="ECO:0000313" key="4">
    <source>
        <dbReference type="EMBL" id="KAE8098575.1"/>
    </source>
</evidence>